<proteinExistence type="predicted"/>
<reference evidence="2 3" key="1">
    <citation type="submission" date="2020-08" db="EMBL/GenBank/DDBJ databases">
        <title>Sequencing the genomes of 1000 actinobacteria strains.</title>
        <authorList>
            <person name="Klenk H.-P."/>
        </authorList>
    </citation>
    <scope>NUCLEOTIDE SEQUENCE [LARGE SCALE GENOMIC DNA]</scope>
    <source>
        <strain evidence="2 3">DSM 45784</strain>
    </source>
</reference>
<comment type="caution">
    <text evidence="2">The sequence shown here is derived from an EMBL/GenBank/DDBJ whole genome shotgun (WGS) entry which is preliminary data.</text>
</comment>
<feature type="domain" description="RapZ C-terminal" evidence="1">
    <location>
        <begin position="1"/>
        <end position="112"/>
    </location>
</feature>
<dbReference type="EMBL" id="JACHND010000001">
    <property type="protein sequence ID" value="MBB4702295.1"/>
    <property type="molecule type" value="Genomic_DNA"/>
</dbReference>
<dbReference type="AlphaFoldDB" id="A0A7W7GB03"/>
<protein>
    <submittedName>
        <fullName evidence="2">UPF0042 nucleotide-binding protein</fullName>
    </submittedName>
</protein>
<dbReference type="PANTHER" id="PTHR30448">
    <property type="entry name" value="RNASE ADAPTER PROTEIN RAPZ"/>
    <property type="match status" value="1"/>
</dbReference>
<dbReference type="PANTHER" id="PTHR30448:SF0">
    <property type="entry name" value="RNASE ADAPTER PROTEIN RAPZ"/>
    <property type="match status" value="1"/>
</dbReference>
<organism evidence="2 3">
    <name type="scientific">Sphaerisporangium siamense</name>
    <dbReference type="NCBI Taxonomy" id="795645"/>
    <lineage>
        <taxon>Bacteria</taxon>
        <taxon>Bacillati</taxon>
        <taxon>Actinomycetota</taxon>
        <taxon>Actinomycetes</taxon>
        <taxon>Streptosporangiales</taxon>
        <taxon>Streptosporangiaceae</taxon>
        <taxon>Sphaerisporangium</taxon>
    </lineage>
</organism>
<evidence type="ECO:0000313" key="2">
    <source>
        <dbReference type="EMBL" id="MBB4702295.1"/>
    </source>
</evidence>
<keyword evidence="3" id="KW-1185">Reference proteome</keyword>
<dbReference type="Pfam" id="PF22740">
    <property type="entry name" value="PapZ_C"/>
    <property type="match status" value="1"/>
</dbReference>
<evidence type="ECO:0000313" key="3">
    <source>
        <dbReference type="Proteomes" id="UP000542210"/>
    </source>
</evidence>
<dbReference type="InterPro" id="IPR053931">
    <property type="entry name" value="RapZ_C"/>
</dbReference>
<dbReference type="GO" id="GO:0005524">
    <property type="term" value="F:ATP binding"/>
    <property type="evidence" value="ECO:0007669"/>
    <property type="project" value="InterPro"/>
</dbReference>
<sequence length="118" mass="12333">MSFGYGHAPAPEADLTIDARRLFRNRCDDPAMRHATGLDADVRDHVMATPGIGSTIAAAIHYAIGLASCGLDCTIAAGCAGGRRRSVVLAAEIARGLRDCGVAVQLTHRDVHSPVIQA</sequence>
<name>A0A7W7GB03_9ACTN</name>
<dbReference type="InterPro" id="IPR005337">
    <property type="entry name" value="RapZ-like"/>
</dbReference>
<dbReference type="Proteomes" id="UP000542210">
    <property type="component" value="Unassembled WGS sequence"/>
</dbReference>
<accession>A0A7W7GB03</accession>
<dbReference type="RefSeq" id="WP_184881952.1">
    <property type="nucleotide sequence ID" value="NZ_BOOV01000048.1"/>
</dbReference>
<evidence type="ECO:0000259" key="1">
    <source>
        <dbReference type="Pfam" id="PF22740"/>
    </source>
</evidence>
<gene>
    <name evidence="2" type="ORF">BJ982_003839</name>
</gene>